<gene>
    <name evidence="10" type="ORF">HND93_28060</name>
</gene>
<dbReference type="PRINTS" id="PR00737">
    <property type="entry name" value="GLHYDRLASE16"/>
</dbReference>
<evidence type="ECO:0000259" key="9">
    <source>
        <dbReference type="PROSITE" id="PS51762"/>
    </source>
</evidence>
<protein>
    <recommendedName>
        <fullName evidence="2">Beta-glucanase</fullName>
    </recommendedName>
    <alternativeName>
        <fullName evidence="7">1,3-1,4-beta-D-glucan 4-glucanohydrolase</fullName>
    </alternativeName>
    <alternativeName>
        <fullName evidence="6">Endo-beta-1,3-1,4 glucanase</fullName>
    </alternativeName>
    <alternativeName>
        <fullName evidence="5">Lichenase</fullName>
    </alternativeName>
</protein>
<dbReference type="Proteomes" id="UP000584642">
    <property type="component" value="Unassembled WGS sequence"/>
</dbReference>
<evidence type="ECO:0000256" key="3">
    <source>
        <dbReference type="ARBA" id="ARBA00022801"/>
    </source>
</evidence>
<reference evidence="10 11" key="1">
    <citation type="submission" date="2020-05" db="EMBL/GenBank/DDBJ databases">
        <title>Azospirillum oleiclasticum sp. nov, a nitrogen-fixing and heavy crude oil-emulsifying bacterium isolated from the crude oil of Yumen Oilfield.</title>
        <authorList>
            <person name="Wu D."/>
            <person name="Cai M."/>
            <person name="Zhang X."/>
        </authorList>
    </citation>
    <scope>NUCLEOTIDE SEQUENCE [LARGE SCALE GENOMIC DNA]</scope>
    <source>
        <strain evidence="10 11">ROY-1-1-2</strain>
    </source>
</reference>
<evidence type="ECO:0000256" key="5">
    <source>
        <dbReference type="ARBA" id="ARBA00029722"/>
    </source>
</evidence>
<dbReference type="Gene3D" id="2.60.120.200">
    <property type="match status" value="1"/>
</dbReference>
<dbReference type="PROSITE" id="PS51762">
    <property type="entry name" value="GH16_2"/>
    <property type="match status" value="1"/>
</dbReference>
<proteinExistence type="inferred from homology"/>
<evidence type="ECO:0000256" key="4">
    <source>
        <dbReference type="ARBA" id="ARBA00023295"/>
    </source>
</evidence>
<keyword evidence="8" id="KW-0732">Signal</keyword>
<comment type="caution">
    <text evidence="10">The sequence shown here is derived from an EMBL/GenBank/DDBJ whole genome shotgun (WGS) entry which is preliminary data.</text>
</comment>
<evidence type="ECO:0000256" key="6">
    <source>
        <dbReference type="ARBA" id="ARBA00029771"/>
    </source>
</evidence>
<dbReference type="InterPro" id="IPR044791">
    <property type="entry name" value="Beta-glucanase/XTH"/>
</dbReference>
<evidence type="ECO:0000256" key="2">
    <source>
        <dbReference type="ARBA" id="ARBA00014569"/>
    </source>
</evidence>
<organism evidence="10 11">
    <name type="scientific">Azospirillum oleiclasticum</name>
    <dbReference type="NCBI Taxonomy" id="2735135"/>
    <lineage>
        <taxon>Bacteria</taxon>
        <taxon>Pseudomonadati</taxon>
        <taxon>Pseudomonadota</taxon>
        <taxon>Alphaproteobacteria</taxon>
        <taxon>Rhodospirillales</taxon>
        <taxon>Azospirillaceae</taxon>
        <taxon>Azospirillum</taxon>
    </lineage>
</organism>
<dbReference type="InterPro" id="IPR013320">
    <property type="entry name" value="ConA-like_dom_sf"/>
</dbReference>
<feature type="signal peptide" evidence="8">
    <location>
        <begin position="1"/>
        <end position="23"/>
    </location>
</feature>
<evidence type="ECO:0000256" key="7">
    <source>
        <dbReference type="ARBA" id="ARBA00031665"/>
    </source>
</evidence>
<keyword evidence="11" id="KW-1185">Reference proteome</keyword>
<keyword evidence="3" id="KW-0378">Hydrolase</keyword>
<dbReference type="InterPro" id="IPR008264">
    <property type="entry name" value="Beta_glucanase"/>
</dbReference>
<keyword evidence="4" id="KW-0326">Glycosidase</keyword>
<evidence type="ECO:0000256" key="1">
    <source>
        <dbReference type="ARBA" id="ARBA00006865"/>
    </source>
</evidence>
<evidence type="ECO:0000313" key="10">
    <source>
        <dbReference type="EMBL" id="NYZ23571.1"/>
    </source>
</evidence>
<name>A0ABX2TJQ4_9PROT</name>
<dbReference type="InterPro" id="IPR000757">
    <property type="entry name" value="Beta-glucanase-like"/>
</dbReference>
<evidence type="ECO:0000256" key="8">
    <source>
        <dbReference type="SAM" id="SignalP"/>
    </source>
</evidence>
<dbReference type="SUPFAM" id="SSF49899">
    <property type="entry name" value="Concanavalin A-like lectins/glucanases"/>
    <property type="match status" value="1"/>
</dbReference>
<sequence>MRTAALAALIASLGLTLPTTVDARSTLGRLDDSGLDESFDRHDPLRWERSHGWSNGDPFRCEWTGANAAVKRGTLTLTLSERPTAKGGYACAEYQTRKHYGFGRYSARIRAAREPGVVTSFLSFTGKPFGDQWDEIKMAVQGEDTHTLVLTYFVRGAVHNAATVPLPFDAAEGFHDYAFDWTPEGITWLVDGKPVHRVSGGKDEVPQAPGKIYLQVWTGEAPWIAPFHDPGHPVSAQVQRVRYVPAE</sequence>
<feature type="domain" description="GH16" evidence="9">
    <location>
        <begin position="10"/>
        <end position="247"/>
    </location>
</feature>
<feature type="chain" id="PRO_5045343099" description="Beta-glucanase" evidence="8">
    <location>
        <begin position="24"/>
        <end position="247"/>
    </location>
</feature>
<dbReference type="EMBL" id="JABFDB010000028">
    <property type="protein sequence ID" value="NYZ23571.1"/>
    <property type="molecule type" value="Genomic_DNA"/>
</dbReference>
<evidence type="ECO:0000313" key="11">
    <source>
        <dbReference type="Proteomes" id="UP000584642"/>
    </source>
</evidence>
<dbReference type="RefSeq" id="WP_180285346.1">
    <property type="nucleotide sequence ID" value="NZ_JABFDB010000028.1"/>
</dbReference>
<comment type="similarity">
    <text evidence="1">Belongs to the glycosyl hydrolase 16 family.</text>
</comment>
<dbReference type="Pfam" id="PF00722">
    <property type="entry name" value="Glyco_hydro_16"/>
    <property type="match status" value="1"/>
</dbReference>
<accession>A0ABX2TJQ4</accession>
<dbReference type="PANTHER" id="PTHR31062">
    <property type="entry name" value="XYLOGLUCAN ENDOTRANSGLUCOSYLASE/HYDROLASE PROTEIN 8-RELATED"/>
    <property type="match status" value="1"/>
</dbReference>